<reference evidence="3 4" key="1">
    <citation type="journal article" date="2016" name="Mol. Biol. Evol.">
        <title>Comparative Genomics of Early-Diverging Mushroom-Forming Fungi Provides Insights into the Origins of Lignocellulose Decay Capabilities.</title>
        <authorList>
            <person name="Nagy L.G."/>
            <person name="Riley R."/>
            <person name="Tritt A."/>
            <person name="Adam C."/>
            <person name="Daum C."/>
            <person name="Floudas D."/>
            <person name="Sun H."/>
            <person name="Yadav J.S."/>
            <person name="Pangilinan J."/>
            <person name="Larsson K.H."/>
            <person name="Matsuura K."/>
            <person name="Barry K."/>
            <person name="Labutti K."/>
            <person name="Kuo R."/>
            <person name="Ohm R.A."/>
            <person name="Bhattacharya S.S."/>
            <person name="Shirouzu T."/>
            <person name="Yoshinaga Y."/>
            <person name="Martin F.M."/>
            <person name="Grigoriev I.V."/>
            <person name="Hibbett D.S."/>
        </authorList>
    </citation>
    <scope>NUCLEOTIDE SEQUENCE [LARGE SCALE GENOMIC DNA]</scope>
    <source>
        <strain evidence="3 4">L-15889</strain>
    </source>
</reference>
<sequence>MFLFYSLSVAFLSILLANPASGGGNTTCAGSALDWYTTTVGETPCMTYQRLRQICNSEYEVPSFRPNTPGDNCDDQLSACCCNSISWALSMLCMNCQWDTPSSSVNGIDAGVPAYYMYRFSSNDQYCGDGTNQSLSASIQEAVCNEDIKLQNFLYNLFWNTGAWFYTYTREAAQQDEASDGDNIYYCSSSTTSSATSSTSTTAVATSPSSDPSTSVSLAPAPSGTAPSSLGTYSSSSPASGVSTTGPESISSPSSAADHTFSSSFVTTLESQVIVDGTATSVPYITTVVTTVPSSQANGTAVGLGATGSGRKGHRVDL</sequence>
<keyword evidence="2" id="KW-0732">Signal</keyword>
<name>A0A165RML4_9APHY</name>
<protein>
    <submittedName>
        <fullName evidence="3">Uncharacterized protein</fullName>
    </submittedName>
</protein>
<feature type="compositionally biased region" description="Low complexity" evidence="1">
    <location>
        <begin position="191"/>
        <end position="217"/>
    </location>
</feature>
<dbReference type="AlphaFoldDB" id="A0A165RML4"/>
<evidence type="ECO:0000256" key="2">
    <source>
        <dbReference type="SAM" id="SignalP"/>
    </source>
</evidence>
<organism evidence="3 4">
    <name type="scientific">Daedalea quercina L-15889</name>
    <dbReference type="NCBI Taxonomy" id="1314783"/>
    <lineage>
        <taxon>Eukaryota</taxon>
        <taxon>Fungi</taxon>
        <taxon>Dikarya</taxon>
        <taxon>Basidiomycota</taxon>
        <taxon>Agaricomycotina</taxon>
        <taxon>Agaricomycetes</taxon>
        <taxon>Polyporales</taxon>
        <taxon>Fomitopsis</taxon>
    </lineage>
</organism>
<feature type="compositionally biased region" description="Low complexity" evidence="1">
    <location>
        <begin position="227"/>
        <end position="247"/>
    </location>
</feature>
<feature type="compositionally biased region" description="Polar residues" evidence="1">
    <location>
        <begin position="248"/>
        <end position="257"/>
    </location>
</feature>
<evidence type="ECO:0000256" key="1">
    <source>
        <dbReference type="SAM" id="MobiDB-lite"/>
    </source>
</evidence>
<feature type="chain" id="PRO_5007865852" evidence="2">
    <location>
        <begin position="23"/>
        <end position="318"/>
    </location>
</feature>
<feature type="region of interest" description="Disordered" evidence="1">
    <location>
        <begin position="191"/>
        <end position="257"/>
    </location>
</feature>
<dbReference type="OrthoDB" id="2757214at2759"/>
<dbReference type="EMBL" id="KV429048">
    <property type="protein sequence ID" value="KZT70954.1"/>
    <property type="molecule type" value="Genomic_DNA"/>
</dbReference>
<evidence type="ECO:0000313" key="4">
    <source>
        <dbReference type="Proteomes" id="UP000076727"/>
    </source>
</evidence>
<evidence type="ECO:0000313" key="3">
    <source>
        <dbReference type="EMBL" id="KZT70954.1"/>
    </source>
</evidence>
<gene>
    <name evidence="3" type="ORF">DAEQUDRAFT_153885</name>
</gene>
<keyword evidence="4" id="KW-1185">Reference proteome</keyword>
<dbReference type="STRING" id="1314783.A0A165RML4"/>
<proteinExistence type="predicted"/>
<feature type="signal peptide" evidence="2">
    <location>
        <begin position="1"/>
        <end position="22"/>
    </location>
</feature>
<accession>A0A165RML4</accession>
<dbReference type="Proteomes" id="UP000076727">
    <property type="component" value="Unassembled WGS sequence"/>
</dbReference>
<feature type="region of interest" description="Disordered" evidence="1">
    <location>
        <begin position="296"/>
        <end position="318"/>
    </location>
</feature>